<organism evidence="7 8">
    <name type="scientific">Chroococcidiopsis cubana SAG 39.79</name>
    <dbReference type="NCBI Taxonomy" id="388085"/>
    <lineage>
        <taxon>Bacteria</taxon>
        <taxon>Bacillati</taxon>
        <taxon>Cyanobacteriota</taxon>
        <taxon>Cyanophyceae</taxon>
        <taxon>Chroococcidiopsidales</taxon>
        <taxon>Chroococcidiopsidaceae</taxon>
        <taxon>Chroococcidiopsis</taxon>
    </lineage>
</organism>
<comment type="similarity">
    <text evidence="1">Belongs to the 'phage' integrase family.</text>
</comment>
<dbReference type="GO" id="GO:0015074">
    <property type="term" value="P:DNA integration"/>
    <property type="evidence" value="ECO:0007669"/>
    <property type="project" value="InterPro"/>
</dbReference>
<accession>A0AB37UB19</accession>
<proteinExistence type="inferred from homology"/>
<evidence type="ECO:0000259" key="6">
    <source>
        <dbReference type="PROSITE" id="PS51900"/>
    </source>
</evidence>
<dbReference type="AlphaFoldDB" id="A0AB37UB19"/>
<keyword evidence="8" id="KW-1185">Reference proteome</keyword>
<name>A0AB37UB19_9CYAN</name>
<dbReference type="Gene3D" id="1.10.443.10">
    <property type="entry name" value="Intergrase catalytic core"/>
    <property type="match status" value="1"/>
</dbReference>
<feature type="domain" description="Core-binding (CB)" evidence="6">
    <location>
        <begin position="20"/>
        <end position="102"/>
    </location>
</feature>
<gene>
    <name evidence="7" type="ORF">DSM107010_62070</name>
</gene>
<dbReference type="Pfam" id="PF00589">
    <property type="entry name" value="Phage_integrase"/>
    <property type="match status" value="1"/>
</dbReference>
<dbReference type="GO" id="GO:0006310">
    <property type="term" value="P:DNA recombination"/>
    <property type="evidence" value="ECO:0007669"/>
    <property type="project" value="UniProtKB-KW"/>
</dbReference>
<dbReference type="PROSITE" id="PS51900">
    <property type="entry name" value="CB"/>
    <property type="match status" value="1"/>
</dbReference>
<evidence type="ECO:0000313" key="7">
    <source>
        <dbReference type="EMBL" id="RUT02667.1"/>
    </source>
</evidence>
<keyword evidence="3" id="KW-0233">DNA recombination</keyword>
<dbReference type="SUPFAM" id="SSF56349">
    <property type="entry name" value="DNA breaking-rejoining enzymes"/>
    <property type="match status" value="1"/>
</dbReference>
<dbReference type="InterPro" id="IPR011010">
    <property type="entry name" value="DNA_brk_join_enz"/>
</dbReference>
<dbReference type="RefSeq" id="WP_106169172.1">
    <property type="nucleotide sequence ID" value="NZ_JAVKZF010000004.1"/>
</dbReference>
<dbReference type="InterPro" id="IPR044068">
    <property type="entry name" value="CB"/>
</dbReference>
<sequence>MRLLDRAEITALKQIEPVALTLHPAAVYLGTLSEGSQRAMRSSLDAIAKVLTDGECDCLTLDWSKLRYRHTAAIRTALKQRLAPATVNKMLVALRRVLKEAYRLDLMEFADYTKATDLANVKASGELRGRALSAEEIDALIESCSAKTPLDLRDAAVIALLRIGGMRRQELAQLTLADLNRSNGSLVIRRGKGGKKRVVYLNEEAGAILSEWLAFRGNSPGALICPVNKGGKVELRHFAPDGDGIYKLVRERATKAGVERFSPHDFRRTFCSDLFDANTDPFSVQQLAGHASLATTAKYDRRSEAAKRNAVRGLKLKKT</sequence>
<feature type="domain" description="Tyr recombinase" evidence="5">
    <location>
        <begin position="127"/>
        <end position="312"/>
    </location>
</feature>
<evidence type="ECO:0000256" key="1">
    <source>
        <dbReference type="ARBA" id="ARBA00008857"/>
    </source>
</evidence>
<dbReference type="PROSITE" id="PS51898">
    <property type="entry name" value="TYR_RECOMBINASE"/>
    <property type="match status" value="1"/>
</dbReference>
<dbReference type="EMBL" id="RSCK01000106">
    <property type="protein sequence ID" value="RUT02667.1"/>
    <property type="molecule type" value="Genomic_DNA"/>
</dbReference>
<dbReference type="InterPro" id="IPR050090">
    <property type="entry name" value="Tyrosine_recombinase_XerCD"/>
</dbReference>
<comment type="caution">
    <text evidence="7">The sequence shown here is derived from an EMBL/GenBank/DDBJ whole genome shotgun (WGS) entry which is preliminary data.</text>
</comment>
<evidence type="ECO:0000313" key="8">
    <source>
        <dbReference type="Proteomes" id="UP000282574"/>
    </source>
</evidence>
<evidence type="ECO:0000256" key="4">
    <source>
        <dbReference type="PROSITE-ProRule" id="PRU01248"/>
    </source>
</evidence>
<reference evidence="7 8" key="1">
    <citation type="journal article" date="2019" name="Genome Biol. Evol.">
        <title>Day and night: Metabolic profiles and evolutionary relationships of six axenic non-marine cyanobacteria.</title>
        <authorList>
            <person name="Will S.E."/>
            <person name="Henke P."/>
            <person name="Boedeker C."/>
            <person name="Huang S."/>
            <person name="Brinkmann H."/>
            <person name="Rohde M."/>
            <person name="Jarek M."/>
            <person name="Friedl T."/>
            <person name="Seufert S."/>
            <person name="Schumacher M."/>
            <person name="Overmann J."/>
            <person name="Neumann-Schaal M."/>
            <person name="Petersen J."/>
        </authorList>
    </citation>
    <scope>NUCLEOTIDE SEQUENCE [LARGE SCALE GENOMIC DNA]</scope>
    <source>
        <strain evidence="7 8">SAG 39.79</strain>
    </source>
</reference>
<dbReference type="InterPro" id="IPR002104">
    <property type="entry name" value="Integrase_catalytic"/>
</dbReference>
<evidence type="ECO:0000256" key="2">
    <source>
        <dbReference type="ARBA" id="ARBA00023125"/>
    </source>
</evidence>
<keyword evidence="2 4" id="KW-0238">DNA-binding</keyword>
<protein>
    <submittedName>
        <fullName evidence="7">Integrase</fullName>
    </submittedName>
</protein>
<dbReference type="PANTHER" id="PTHR30349">
    <property type="entry name" value="PHAGE INTEGRASE-RELATED"/>
    <property type="match status" value="1"/>
</dbReference>
<dbReference type="GO" id="GO:0003677">
    <property type="term" value="F:DNA binding"/>
    <property type="evidence" value="ECO:0007669"/>
    <property type="project" value="UniProtKB-UniRule"/>
</dbReference>
<dbReference type="CDD" id="cd00397">
    <property type="entry name" value="DNA_BRE_C"/>
    <property type="match status" value="1"/>
</dbReference>
<dbReference type="PANTHER" id="PTHR30349:SF41">
    <property type="entry name" value="INTEGRASE_RECOMBINASE PROTEIN MJ0367-RELATED"/>
    <property type="match status" value="1"/>
</dbReference>
<evidence type="ECO:0000259" key="5">
    <source>
        <dbReference type="PROSITE" id="PS51898"/>
    </source>
</evidence>
<dbReference type="InterPro" id="IPR013762">
    <property type="entry name" value="Integrase-like_cat_sf"/>
</dbReference>
<dbReference type="Proteomes" id="UP000282574">
    <property type="component" value="Unassembled WGS sequence"/>
</dbReference>
<evidence type="ECO:0000256" key="3">
    <source>
        <dbReference type="ARBA" id="ARBA00023172"/>
    </source>
</evidence>